<evidence type="ECO:0000256" key="12">
    <source>
        <dbReference type="PIRNR" id="PIRNR003097"/>
    </source>
</evidence>
<keyword evidence="11 12" id="KW-0131">Cell cycle</keyword>
<dbReference type="InterPro" id="IPR004513">
    <property type="entry name" value="FtsX"/>
</dbReference>
<keyword evidence="17" id="KW-1185">Reference proteome</keyword>
<dbReference type="GO" id="GO:0051301">
    <property type="term" value="P:cell division"/>
    <property type="evidence" value="ECO:0007669"/>
    <property type="project" value="UniProtKB-KW"/>
</dbReference>
<dbReference type="InterPro" id="IPR040690">
    <property type="entry name" value="FtsX_ECD"/>
</dbReference>
<sequence length="310" mass="33860">MKLSFMLSEIASGLRRNLSMVVSVILVTFVSLTFVGSAALLQSQVGKMKGYWYDKVQVAIYLCSPNPETANCAVGGDGKYAAATAEQTKGIEEVLNSAELKPYVESFQYESQEDAYKNFQEQFGNRSMADSVKPEQLPASFRVKLVDPEKYDVINERFSSLPGVDTVVDQRQYLNTVFGIINTASLVAVIIAAVMLVCAVLLVATTIRLSAFTRRRETGIMRLVGASKAVIQTPFVLEGVIASAIGAILASGVLWAVLQFVVQDRLAQQNLNMAFIDPSEMLWVAPGLLIVGVLLAWGSSLLTLRRYLKV</sequence>
<comment type="subunit">
    <text evidence="4">Forms a membrane-associated complex with FtsE.</text>
</comment>
<evidence type="ECO:0000256" key="3">
    <source>
        <dbReference type="ARBA" id="ARBA00007379"/>
    </source>
</evidence>
<reference evidence="16 17" key="1">
    <citation type="submission" date="2018-07" db="EMBL/GenBank/DDBJ databases">
        <title>Arthrobacter sp. nov., isolated from raw cow's milk with high bacterial count.</title>
        <authorList>
            <person name="Hahne J."/>
            <person name="Isele D."/>
            <person name="Lipski A."/>
        </authorList>
    </citation>
    <scope>NUCLEOTIDE SEQUENCE [LARGE SCALE GENOMIC DNA]</scope>
    <source>
        <strain evidence="16 17">JZ R-35</strain>
    </source>
</reference>
<evidence type="ECO:0000256" key="10">
    <source>
        <dbReference type="ARBA" id="ARBA00023136"/>
    </source>
</evidence>
<evidence type="ECO:0000256" key="4">
    <source>
        <dbReference type="ARBA" id="ARBA00011160"/>
    </source>
</evidence>
<dbReference type="Pfam" id="PF02687">
    <property type="entry name" value="FtsX"/>
    <property type="match status" value="1"/>
</dbReference>
<feature type="domain" description="FtsX extracellular" evidence="15">
    <location>
        <begin position="56"/>
        <end position="167"/>
    </location>
</feature>
<evidence type="ECO:0000259" key="15">
    <source>
        <dbReference type="Pfam" id="PF18075"/>
    </source>
</evidence>
<dbReference type="AlphaFoldDB" id="A0A399JFV5"/>
<evidence type="ECO:0000256" key="5">
    <source>
        <dbReference type="ARBA" id="ARBA00021907"/>
    </source>
</evidence>
<dbReference type="PANTHER" id="PTHR47755">
    <property type="entry name" value="CELL DIVISION PROTEIN FTSX"/>
    <property type="match status" value="1"/>
</dbReference>
<dbReference type="PANTHER" id="PTHR47755:SF1">
    <property type="entry name" value="CELL DIVISION PROTEIN FTSX"/>
    <property type="match status" value="1"/>
</dbReference>
<feature type="transmembrane region" description="Helical" evidence="13">
    <location>
        <begin position="21"/>
        <end position="41"/>
    </location>
</feature>
<comment type="subcellular location">
    <subcellularLocation>
        <location evidence="2">Cell membrane</location>
        <topology evidence="2">Multi-pass membrane protein</topology>
    </subcellularLocation>
</comment>
<evidence type="ECO:0000313" key="17">
    <source>
        <dbReference type="Proteomes" id="UP000265419"/>
    </source>
</evidence>
<gene>
    <name evidence="16" type="ORF">DWB68_04375</name>
</gene>
<dbReference type="InterPro" id="IPR003838">
    <property type="entry name" value="ABC3_permease_C"/>
</dbReference>
<protein>
    <recommendedName>
        <fullName evidence="5 12">Cell division protein FtsX</fullName>
    </recommendedName>
</protein>
<feature type="domain" description="ABC3 transporter permease C-terminal" evidence="14">
    <location>
        <begin position="190"/>
        <end position="309"/>
    </location>
</feature>
<accession>A0A399JFV5</accession>
<dbReference type="GO" id="GO:0005886">
    <property type="term" value="C:plasma membrane"/>
    <property type="evidence" value="ECO:0007669"/>
    <property type="project" value="UniProtKB-SubCell"/>
</dbReference>
<evidence type="ECO:0000256" key="2">
    <source>
        <dbReference type="ARBA" id="ARBA00004651"/>
    </source>
</evidence>
<evidence type="ECO:0000313" key="16">
    <source>
        <dbReference type="EMBL" id="RII43022.1"/>
    </source>
</evidence>
<proteinExistence type="inferred from homology"/>
<feature type="transmembrane region" description="Helical" evidence="13">
    <location>
        <begin position="282"/>
        <end position="304"/>
    </location>
</feature>
<evidence type="ECO:0000256" key="1">
    <source>
        <dbReference type="ARBA" id="ARBA00003552"/>
    </source>
</evidence>
<dbReference type="RefSeq" id="WP_119423927.1">
    <property type="nucleotide sequence ID" value="NZ_QQXK01000006.1"/>
</dbReference>
<comment type="function">
    <text evidence="1">Part of the ABC transporter FtsEX involved in cellular division.</text>
</comment>
<organism evidence="16 17">
    <name type="scientific">Galactobacter valiniphilus</name>
    <dbReference type="NCBI Taxonomy" id="2676122"/>
    <lineage>
        <taxon>Bacteria</taxon>
        <taxon>Bacillati</taxon>
        <taxon>Actinomycetota</taxon>
        <taxon>Actinomycetes</taxon>
        <taxon>Micrococcales</taxon>
        <taxon>Micrococcaceae</taxon>
        <taxon>Galactobacter</taxon>
    </lineage>
</organism>
<keyword evidence="9 13" id="KW-1133">Transmembrane helix</keyword>
<evidence type="ECO:0000256" key="9">
    <source>
        <dbReference type="ARBA" id="ARBA00022989"/>
    </source>
</evidence>
<comment type="similarity">
    <text evidence="3 12">Belongs to the ABC-4 integral membrane protein family. FtsX subfamily.</text>
</comment>
<evidence type="ECO:0000256" key="8">
    <source>
        <dbReference type="ARBA" id="ARBA00022692"/>
    </source>
</evidence>
<evidence type="ECO:0000259" key="14">
    <source>
        <dbReference type="Pfam" id="PF02687"/>
    </source>
</evidence>
<feature type="transmembrane region" description="Helical" evidence="13">
    <location>
        <begin position="235"/>
        <end position="262"/>
    </location>
</feature>
<keyword evidence="6 12" id="KW-1003">Cell membrane</keyword>
<dbReference type="NCBIfam" id="NF038346">
    <property type="entry name" value="FtsX_actino"/>
    <property type="match status" value="1"/>
</dbReference>
<name>A0A399JFV5_9MICC</name>
<comment type="caution">
    <text evidence="16">The sequence shown here is derived from an EMBL/GenBank/DDBJ whole genome shotgun (WGS) entry which is preliminary data.</text>
</comment>
<feature type="transmembrane region" description="Helical" evidence="13">
    <location>
        <begin position="180"/>
        <end position="207"/>
    </location>
</feature>
<dbReference type="Pfam" id="PF18075">
    <property type="entry name" value="FtsX_ECD"/>
    <property type="match status" value="1"/>
</dbReference>
<dbReference type="PIRSF" id="PIRSF003097">
    <property type="entry name" value="FtsX"/>
    <property type="match status" value="1"/>
</dbReference>
<evidence type="ECO:0000256" key="7">
    <source>
        <dbReference type="ARBA" id="ARBA00022618"/>
    </source>
</evidence>
<evidence type="ECO:0000256" key="13">
    <source>
        <dbReference type="SAM" id="Phobius"/>
    </source>
</evidence>
<evidence type="ECO:0000256" key="6">
    <source>
        <dbReference type="ARBA" id="ARBA00022475"/>
    </source>
</evidence>
<keyword evidence="10 12" id="KW-0472">Membrane</keyword>
<dbReference type="Proteomes" id="UP000265419">
    <property type="component" value="Unassembled WGS sequence"/>
</dbReference>
<keyword evidence="8 13" id="KW-0812">Transmembrane</keyword>
<evidence type="ECO:0000256" key="11">
    <source>
        <dbReference type="ARBA" id="ARBA00023306"/>
    </source>
</evidence>
<keyword evidence="7 12" id="KW-0132">Cell division</keyword>
<dbReference type="Gene3D" id="3.30.70.3040">
    <property type="match status" value="1"/>
</dbReference>
<dbReference type="InterPro" id="IPR047929">
    <property type="entry name" value="FtsX_actino"/>
</dbReference>
<dbReference type="EMBL" id="QQXK01000006">
    <property type="protein sequence ID" value="RII43022.1"/>
    <property type="molecule type" value="Genomic_DNA"/>
</dbReference>